<accession>A0A0L8ALA0</accession>
<feature type="domain" description="DUF58" evidence="1">
    <location>
        <begin position="43"/>
        <end position="256"/>
    </location>
</feature>
<dbReference type="RefSeq" id="WP_053223185.1">
    <property type="nucleotide sequence ID" value="NZ_JSVA01000008.1"/>
</dbReference>
<reference evidence="3" key="1">
    <citation type="submission" date="2014-11" db="EMBL/GenBank/DDBJ databases">
        <title>Genome sequencing of Roseivirga sp. D-25.</title>
        <authorList>
            <person name="Selvaratnam C."/>
            <person name="Thevarajoo S."/>
            <person name="Goh K.M."/>
            <person name="Eee R."/>
            <person name="Chan K.-G."/>
            <person name="Chong C.S."/>
        </authorList>
    </citation>
    <scope>NUCLEOTIDE SEQUENCE [LARGE SCALE GENOMIC DNA]</scope>
    <source>
        <strain evidence="3">D-25</strain>
    </source>
</reference>
<dbReference type="EMBL" id="JSVA01000008">
    <property type="protein sequence ID" value="KOF03243.1"/>
    <property type="molecule type" value="Genomic_DNA"/>
</dbReference>
<dbReference type="PANTHER" id="PTHR33608">
    <property type="entry name" value="BLL2464 PROTEIN"/>
    <property type="match status" value="1"/>
</dbReference>
<dbReference type="PATRIC" id="fig|1566026.4.peg.3442"/>
<dbReference type="Gene3D" id="3.40.50.410">
    <property type="entry name" value="von Willebrand factor, type A domain"/>
    <property type="match status" value="1"/>
</dbReference>
<dbReference type="Proteomes" id="UP000036908">
    <property type="component" value="Unassembled WGS sequence"/>
</dbReference>
<name>A0A0L8ALA0_9BACT</name>
<dbReference type="SUPFAM" id="SSF53300">
    <property type="entry name" value="vWA-like"/>
    <property type="match status" value="1"/>
</dbReference>
<evidence type="ECO:0000313" key="3">
    <source>
        <dbReference type="Proteomes" id="UP000036908"/>
    </source>
</evidence>
<keyword evidence="3" id="KW-1185">Reference proteome</keyword>
<protein>
    <recommendedName>
        <fullName evidence="1">DUF58 domain-containing protein</fullName>
    </recommendedName>
</protein>
<dbReference type="InterPro" id="IPR002881">
    <property type="entry name" value="DUF58"/>
</dbReference>
<dbReference type="Pfam" id="PF01882">
    <property type="entry name" value="DUF58"/>
    <property type="match status" value="1"/>
</dbReference>
<evidence type="ECO:0000259" key="1">
    <source>
        <dbReference type="Pfam" id="PF01882"/>
    </source>
</evidence>
<dbReference type="PANTHER" id="PTHR33608:SF7">
    <property type="entry name" value="DUF58 DOMAIN-CONTAINING PROTEIN"/>
    <property type="match status" value="1"/>
</dbReference>
<sequence length="301" mass="35500">MKFSLDDVKQFTNIELLAKQMVEGFITGLHKSPYHGFSVEFAEHRLYNTGESTRHVDWKIFAKNDRLYTKRYEEETNLRCQIVIDQSSSMYYPEHNYGKMRFSVLAGAALTYLLHKQRDAVGLHTFSDKLELETPVKSSASHIHKLFIQFNSLLEKQKTEKRTNVATILHQLAEKVHRRSLIVIFSDMFDNENNEAEILAALQHLKHKKHEVLLFHVTDHKTEFDFDFEDRPYEFIDSETKERIKLNPAAIKKDFKIQMDSYYKELYLKCAKLKIDLIEADINLGFDQILNSYLIKRRKMA</sequence>
<gene>
    <name evidence="2" type="ORF">OB69_08040</name>
</gene>
<evidence type="ECO:0000313" key="2">
    <source>
        <dbReference type="EMBL" id="KOF03243.1"/>
    </source>
</evidence>
<organism evidence="2 3">
    <name type="scientific">Roseivirga seohaensis subsp. aquiponti</name>
    <dbReference type="NCBI Taxonomy" id="1566026"/>
    <lineage>
        <taxon>Bacteria</taxon>
        <taxon>Pseudomonadati</taxon>
        <taxon>Bacteroidota</taxon>
        <taxon>Cytophagia</taxon>
        <taxon>Cytophagales</taxon>
        <taxon>Roseivirgaceae</taxon>
        <taxon>Roseivirga</taxon>
    </lineage>
</organism>
<dbReference type="AlphaFoldDB" id="A0A0L8ALA0"/>
<comment type="caution">
    <text evidence="2">The sequence shown here is derived from an EMBL/GenBank/DDBJ whole genome shotgun (WGS) entry which is preliminary data.</text>
</comment>
<dbReference type="OrthoDB" id="9776116at2"/>
<dbReference type="InterPro" id="IPR036465">
    <property type="entry name" value="vWFA_dom_sf"/>
</dbReference>
<proteinExistence type="predicted"/>